<dbReference type="InterPro" id="IPR029052">
    <property type="entry name" value="Metallo-depent_PP-like"/>
</dbReference>
<name>A0A4V2SY22_9BACL</name>
<keyword evidence="6" id="KW-1185">Reference proteome</keyword>
<dbReference type="RefSeq" id="WP_165873708.1">
    <property type="nucleotide sequence ID" value="NZ_SLXV01000018.1"/>
</dbReference>
<dbReference type="GO" id="GO:0000166">
    <property type="term" value="F:nucleotide binding"/>
    <property type="evidence" value="ECO:0007669"/>
    <property type="project" value="UniProtKB-KW"/>
</dbReference>
<dbReference type="PIRSF" id="PIRSF036361">
    <property type="entry name" value="YunD"/>
    <property type="match status" value="1"/>
</dbReference>
<dbReference type="GO" id="GO:0008768">
    <property type="term" value="F:UDP-sugar diphosphatase activity"/>
    <property type="evidence" value="ECO:0007669"/>
    <property type="project" value="TreeGrafter"/>
</dbReference>
<organism evidence="5 6">
    <name type="scientific">Baia soyae</name>
    <dbReference type="NCBI Taxonomy" id="1544746"/>
    <lineage>
        <taxon>Bacteria</taxon>
        <taxon>Bacillati</taxon>
        <taxon>Bacillota</taxon>
        <taxon>Bacilli</taxon>
        <taxon>Bacillales</taxon>
        <taxon>Thermoactinomycetaceae</taxon>
        <taxon>Baia</taxon>
    </lineage>
</organism>
<dbReference type="GO" id="GO:0030288">
    <property type="term" value="C:outer membrane-bounded periplasmic space"/>
    <property type="evidence" value="ECO:0007669"/>
    <property type="project" value="TreeGrafter"/>
</dbReference>
<evidence type="ECO:0000313" key="5">
    <source>
        <dbReference type="EMBL" id="TCP68306.1"/>
    </source>
</evidence>
<dbReference type="Gene3D" id="3.60.21.10">
    <property type="match status" value="1"/>
</dbReference>
<dbReference type="InterPro" id="IPR006179">
    <property type="entry name" value="5_nucleotidase/apyrase"/>
</dbReference>
<protein>
    <submittedName>
        <fullName evidence="5">2',3'-cyclic-nucleotide 2'-phosphodiesterase (5'-nucleotidase family)</fullName>
    </submittedName>
</protein>
<feature type="domain" description="Calcineurin-like phosphoesterase" evidence="3">
    <location>
        <begin position="5"/>
        <end position="205"/>
    </location>
</feature>
<dbReference type="GO" id="GO:0009166">
    <property type="term" value="P:nucleotide catabolic process"/>
    <property type="evidence" value="ECO:0007669"/>
    <property type="project" value="InterPro"/>
</dbReference>
<reference evidence="5 6" key="1">
    <citation type="submission" date="2019-03" db="EMBL/GenBank/DDBJ databases">
        <title>Genomic Encyclopedia of Type Strains, Phase IV (KMG-IV): sequencing the most valuable type-strain genomes for metagenomic binning, comparative biology and taxonomic classification.</title>
        <authorList>
            <person name="Goeker M."/>
        </authorList>
    </citation>
    <scope>NUCLEOTIDE SEQUENCE [LARGE SCALE GENOMIC DNA]</scope>
    <source>
        <strain evidence="5 6">DSM 46831</strain>
    </source>
</reference>
<comment type="caution">
    <text evidence="5">The sequence shown here is derived from an EMBL/GenBank/DDBJ whole genome shotgun (WGS) entry which is preliminary data.</text>
</comment>
<evidence type="ECO:0000259" key="4">
    <source>
        <dbReference type="Pfam" id="PF02872"/>
    </source>
</evidence>
<keyword evidence="2" id="KW-0547">Nucleotide-binding</keyword>
<proteinExistence type="inferred from homology"/>
<evidence type="ECO:0000256" key="1">
    <source>
        <dbReference type="ARBA" id="ARBA00022729"/>
    </source>
</evidence>
<evidence type="ECO:0000259" key="3">
    <source>
        <dbReference type="Pfam" id="PF00149"/>
    </source>
</evidence>
<dbReference type="Pfam" id="PF00149">
    <property type="entry name" value="Metallophos"/>
    <property type="match status" value="1"/>
</dbReference>
<dbReference type="InterPro" id="IPR008334">
    <property type="entry name" value="5'-Nucleotdase_C"/>
</dbReference>
<dbReference type="SUPFAM" id="SSF55816">
    <property type="entry name" value="5'-nucleotidase (syn. UDP-sugar hydrolase), C-terminal domain"/>
    <property type="match status" value="1"/>
</dbReference>
<dbReference type="PRINTS" id="PR01607">
    <property type="entry name" value="APYRASEFAMLY"/>
</dbReference>
<dbReference type="AlphaFoldDB" id="A0A4V2SY22"/>
<dbReference type="PANTHER" id="PTHR11575">
    <property type="entry name" value="5'-NUCLEOTIDASE-RELATED"/>
    <property type="match status" value="1"/>
</dbReference>
<keyword evidence="1" id="KW-0732">Signal</keyword>
<dbReference type="Proteomes" id="UP000294746">
    <property type="component" value="Unassembled WGS sequence"/>
</dbReference>
<dbReference type="InterPro" id="IPR011240">
    <property type="entry name" value="Pesterase_YunD"/>
</dbReference>
<accession>A0A4V2SY22</accession>
<sequence>MRHVIRLYHTNDLHSHMEEMEKIHSFVVRKREEAKQRDESFLLVDLGDHADRFRMETEGTMGVVNRRILDYTDYDIVTLGNNELLTISDVDLAKMYHQSSFSVVSSNVRQKEDQQLPDWLKAWEIREVRGVRIAFLGATIPYPLVYDLLGWDVGDPMDCLARDVALLRSQVDVIVVLSHLGIFWDRKIATMIPDVDIIIGAHTHHLLEEPERIGTTMIVAAGKFGEYVGEVQMIVDLSSNATPCFDACVHMTKLEDSSAEMAHFIHGLRMEAKRDMTRPIAQLKETLPISWNKESTFANLLADELRAWTGAPISLVNSGVLLGPLVAGTVTWEKLHELCPHPINPVLVEISGRAIREALEQSLQPSFQNKKIRGYGFRGKILGSLAVSGLQVVTARTTSGELGVQAIYVGNERLEDEDRYQLATIDMFTFGSGYVTLKESDLLRYYVPEFLRDLLKDAVQDSSKIEKAKEKRWFSNASHETDCGTLT</sequence>
<dbReference type="InterPro" id="IPR004843">
    <property type="entry name" value="Calcineurin-like_PHP"/>
</dbReference>
<feature type="domain" description="5'-Nucleotidase C-terminal" evidence="4">
    <location>
        <begin position="290"/>
        <end position="434"/>
    </location>
</feature>
<dbReference type="InterPro" id="IPR036907">
    <property type="entry name" value="5'-Nucleotdase_C_sf"/>
</dbReference>
<evidence type="ECO:0000256" key="2">
    <source>
        <dbReference type="RuleBase" id="RU362119"/>
    </source>
</evidence>
<dbReference type="Pfam" id="PF02872">
    <property type="entry name" value="5_nucleotid_C"/>
    <property type="match status" value="1"/>
</dbReference>
<comment type="similarity">
    <text evidence="2">Belongs to the 5'-nucleotidase family.</text>
</comment>
<dbReference type="EMBL" id="SLXV01000018">
    <property type="protein sequence ID" value="TCP68306.1"/>
    <property type="molecule type" value="Genomic_DNA"/>
</dbReference>
<evidence type="ECO:0000313" key="6">
    <source>
        <dbReference type="Proteomes" id="UP000294746"/>
    </source>
</evidence>
<keyword evidence="2" id="KW-0378">Hydrolase</keyword>
<dbReference type="GO" id="GO:0008253">
    <property type="term" value="F:5'-nucleotidase activity"/>
    <property type="evidence" value="ECO:0007669"/>
    <property type="project" value="TreeGrafter"/>
</dbReference>
<dbReference type="SUPFAM" id="SSF56300">
    <property type="entry name" value="Metallo-dependent phosphatases"/>
    <property type="match status" value="1"/>
</dbReference>
<dbReference type="PANTHER" id="PTHR11575:SF23">
    <property type="entry name" value="5-NUCLEOTIDASE FAMILY PROTEIN"/>
    <property type="match status" value="1"/>
</dbReference>
<dbReference type="Gene3D" id="3.90.780.10">
    <property type="entry name" value="5'-Nucleotidase, C-terminal domain"/>
    <property type="match status" value="1"/>
</dbReference>
<gene>
    <name evidence="5" type="ORF">EDD57_11845</name>
</gene>